<evidence type="ECO:0000313" key="3">
    <source>
        <dbReference type="EMBL" id="API61134.1"/>
    </source>
</evidence>
<dbReference type="KEGG" id="sphj:BSL82_12575"/>
<evidence type="ECO:0000256" key="2">
    <source>
        <dbReference type="SAM" id="SignalP"/>
    </source>
</evidence>
<dbReference type="STRING" id="1921510.BSL82_12575"/>
<protein>
    <recommendedName>
        <fullName evidence="5">Beta-barrel assembly machine subunit BamF</fullName>
    </recommendedName>
</protein>
<evidence type="ECO:0000256" key="1">
    <source>
        <dbReference type="SAM" id="MobiDB-lite"/>
    </source>
</evidence>
<gene>
    <name evidence="3" type="ORF">BSL82_12575</name>
</gene>
<feature type="region of interest" description="Disordered" evidence="1">
    <location>
        <begin position="80"/>
        <end position="114"/>
    </location>
</feature>
<dbReference type="PROSITE" id="PS51257">
    <property type="entry name" value="PROKAR_LIPOPROTEIN"/>
    <property type="match status" value="1"/>
</dbReference>
<dbReference type="AlphaFoldDB" id="A0A1L3ZZS3"/>
<proteinExistence type="predicted"/>
<dbReference type="InterPro" id="IPR021395">
    <property type="entry name" value="DUF3035"/>
</dbReference>
<dbReference type="Pfam" id="PF11233">
    <property type="entry name" value="DUF3035"/>
    <property type="match status" value="1"/>
</dbReference>
<reference evidence="4" key="1">
    <citation type="submission" date="2016-11" db="EMBL/GenBank/DDBJ databases">
        <title>Complete Genome Sequence of alachlor-degrading Sphingomonas sp. strain JJ-A5.</title>
        <authorList>
            <person name="Lee H."/>
            <person name="Ka J.-O."/>
        </authorList>
    </citation>
    <scope>NUCLEOTIDE SEQUENCE [LARGE SCALE GENOMIC DNA]</scope>
    <source>
        <strain evidence="4">JJ-A5</strain>
    </source>
</reference>
<feature type="region of interest" description="Disordered" evidence="1">
    <location>
        <begin position="44"/>
        <end position="63"/>
    </location>
</feature>
<dbReference type="Proteomes" id="UP000182063">
    <property type="component" value="Chromosome"/>
</dbReference>
<organism evidence="3 4">
    <name type="scientific">Tardibacter chloracetimidivorans</name>
    <dbReference type="NCBI Taxonomy" id="1921510"/>
    <lineage>
        <taxon>Bacteria</taxon>
        <taxon>Pseudomonadati</taxon>
        <taxon>Pseudomonadota</taxon>
        <taxon>Alphaproteobacteria</taxon>
        <taxon>Sphingomonadales</taxon>
        <taxon>Sphingomonadaceae</taxon>
        <taxon>Tardibacter</taxon>
    </lineage>
</organism>
<keyword evidence="2" id="KW-0732">Signal</keyword>
<keyword evidence="4" id="KW-1185">Reference proteome</keyword>
<feature type="chain" id="PRO_5012273072" description="Beta-barrel assembly machine subunit BamF" evidence="2">
    <location>
        <begin position="21"/>
        <end position="142"/>
    </location>
</feature>
<evidence type="ECO:0000313" key="4">
    <source>
        <dbReference type="Proteomes" id="UP000182063"/>
    </source>
</evidence>
<sequence length="142" mass="14540">MKVNYALAVPALALALSACGGGGFLNRERPDEFAVSRATPLVIPPDFALTPPKPGAPRPLEVDSQGQALRALFGDTMRAAPKSDSEQKLLDQSGATPDATIGARSTVGDPGTNVVNKGAFTAELVNQPETQGGETASVRIGG</sequence>
<name>A0A1L3ZZS3_9SPHN</name>
<evidence type="ECO:0008006" key="5">
    <source>
        <dbReference type="Google" id="ProtNLM"/>
    </source>
</evidence>
<feature type="signal peptide" evidence="2">
    <location>
        <begin position="1"/>
        <end position="20"/>
    </location>
</feature>
<dbReference type="EMBL" id="CP018221">
    <property type="protein sequence ID" value="API61134.1"/>
    <property type="molecule type" value="Genomic_DNA"/>
</dbReference>
<accession>A0A1L3ZZS3</accession>